<protein>
    <submittedName>
        <fullName evidence="2">Inovirus-type Gp2 protein</fullName>
    </submittedName>
</protein>
<evidence type="ECO:0000313" key="2">
    <source>
        <dbReference type="EMBL" id="AXB05145.1"/>
    </source>
</evidence>
<dbReference type="EMBL" id="CP025706">
    <property type="protein sequence ID" value="AXB05150.1"/>
    <property type="molecule type" value="Genomic_DNA"/>
</dbReference>
<dbReference type="InterPro" id="IPR057271">
    <property type="entry name" value="YagK_YfjJ_C"/>
</dbReference>
<dbReference type="AlphaFoldDB" id="A0A3S7PAA8"/>
<dbReference type="RefSeq" id="WP_081843988.1">
    <property type="nucleotide sequence ID" value="NZ_BPNC01000009.1"/>
</dbReference>
<dbReference type="EMBL" id="CP025706">
    <property type="protein sequence ID" value="AXB05145.1"/>
    <property type="molecule type" value="Genomic_DNA"/>
</dbReference>
<proteinExistence type="predicted"/>
<reference evidence="2" key="1">
    <citation type="journal article" date="2019" name="J Environ">
        <title>Genetic characterization and potential molecular dissemination mechanism of tet (31) gene in Aeromonas caviae from an oxytetracycline wastewater treatment system.</title>
        <authorList>
            <person name="Shi Y."/>
            <person name="Tian Z."/>
            <person name="Leclercq S.O."/>
            <person name="Zhang H."/>
            <person name="Yang M."/>
            <person name="Zhang Y."/>
        </authorList>
    </citation>
    <scope>NUCLEOTIDE SEQUENCE</scope>
    <source>
        <strain evidence="2">T25-39</strain>
    </source>
</reference>
<organism evidence="2 4">
    <name type="scientific">Aeromonas caviae</name>
    <name type="common">Aeromonas punctata</name>
    <dbReference type="NCBI Taxonomy" id="648"/>
    <lineage>
        <taxon>Bacteria</taxon>
        <taxon>Pseudomonadati</taxon>
        <taxon>Pseudomonadota</taxon>
        <taxon>Gammaproteobacteria</taxon>
        <taxon>Aeromonadales</taxon>
        <taxon>Aeromonadaceae</taxon>
        <taxon>Aeromonas</taxon>
    </lineage>
</organism>
<dbReference type="Proteomes" id="UP000266778">
    <property type="component" value="Chromosome"/>
</dbReference>
<evidence type="ECO:0000313" key="4">
    <source>
        <dbReference type="Proteomes" id="UP000266778"/>
    </source>
</evidence>
<feature type="domain" description="YagK/YfjJ C-terminal" evidence="1">
    <location>
        <begin position="48"/>
        <end position="126"/>
    </location>
</feature>
<name>A0A3S7PAA8_AERCA</name>
<accession>A0A3S7PAA8</accession>
<dbReference type="Pfam" id="PF11726">
    <property type="entry name" value="YagK_YfjJ_C"/>
    <property type="match status" value="1"/>
</dbReference>
<evidence type="ECO:0000313" key="3">
    <source>
        <dbReference type="EMBL" id="AXB05150.1"/>
    </source>
</evidence>
<gene>
    <name evidence="2" type="ORF">C1C91_09225</name>
    <name evidence="3" type="ORF">C1C91_09250</name>
</gene>
<sequence>MPIVDNSYQRTLIPNYFYQGRLWTVISKYQIRKDIMDSIFTVLREFFERRSKLIAIRIELHLKQWTENNSCVREFFAKLRRQLLKQYGNIYYRYIWVREQDQAKAQHYHAVLLVDGQFVKHPSIIEKIARSIWVYGYFCLPPRPFYHIHRDQIGRFCALVYRLSYLAKAETKGNRPKKVRDYGFDATGGIYTRYEAT</sequence>
<evidence type="ECO:0000259" key="1">
    <source>
        <dbReference type="Pfam" id="PF11726"/>
    </source>
</evidence>